<protein>
    <submittedName>
        <fullName evidence="1">Uncharacterized protein</fullName>
    </submittedName>
</protein>
<dbReference type="AlphaFoldDB" id="A0A069AZ57"/>
<name>A0A069AZ57_CLODI</name>
<reference evidence="1" key="1">
    <citation type="submission" date="2014-07" db="EMBL/GenBank/DDBJ databases">
        <authorList>
            <person name="Monot Marc"/>
        </authorList>
    </citation>
    <scope>NUCLEOTIDE SEQUENCE</scope>
    <source>
        <strain evidence="1">7032989</strain>
    </source>
</reference>
<sequence length="131" mass="14885">MDTGKPIGFQQVLLIYFSRLTFLNINSGTILSADYRCRFSLFGSAASKTFSRNVLTIHTYPWYEWFFFCTLKMPSERSDGIFYATGFRYLPQQALNFLPDPQMQGCFIAGCGTVGSIKYHCPPMLTKPDSS</sequence>
<dbReference type="EMBL" id="LK933453">
    <property type="protein sequence ID" value="CDT76574.1"/>
    <property type="molecule type" value="Genomic_DNA"/>
</dbReference>
<evidence type="ECO:0000313" key="1">
    <source>
        <dbReference type="EMBL" id="CDT76574.1"/>
    </source>
</evidence>
<proteinExistence type="predicted"/>
<organism evidence="1">
    <name type="scientific">Clostridioides difficile</name>
    <name type="common">Peptoclostridium difficile</name>
    <dbReference type="NCBI Taxonomy" id="1496"/>
    <lineage>
        <taxon>Bacteria</taxon>
        <taxon>Bacillati</taxon>
        <taxon>Bacillota</taxon>
        <taxon>Clostridia</taxon>
        <taxon>Peptostreptococcales</taxon>
        <taxon>Peptostreptococcaceae</taxon>
        <taxon>Clostridioides</taxon>
    </lineage>
</organism>
<gene>
    <name evidence="1" type="ORF">BN1095_7430002</name>
</gene>
<accession>A0A069AZ57</accession>